<keyword evidence="2" id="KW-1185">Reference proteome</keyword>
<name>M1BZV1_SOLTU</name>
<dbReference type="PaxDb" id="4113-PGSC0003DMT400056754"/>
<reference evidence="1" key="2">
    <citation type="submission" date="2015-06" db="UniProtKB">
        <authorList>
            <consortium name="EnsemblPlants"/>
        </authorList>
    </citation>
    <scope>IDENTIFICATION</scope>
    <source>
        <strain evidence="1">DM1-3 516 R44</strain>
    </source>
</reference>
<dbReference type="Gramene" id="PGSC0003DMT400056754">
    <property type="protein sequence ID" value="PGSC0003DMT400056754"/>
    <property type="gene ID" value="PGSC0003DMG400022070"/>
</dbReference>
<protein>
    <submittedName>
        <fullName evidence="1">Uncharacterized protein</fullName>
    </submittedName>
</protein>
<proteinExistence type="predicted"/>
<evidence type="ECO:0000313" key="2">
    <source>
        <dbReference type="Proteomes" id="UP000011115"/>
    </source>
</evidence>
<accession>M1BZV1</accession>
<dbReference type="InParanoid" id="M1BZV1"/>
<dbReference type="Proteomes" id="UP000011115">
    <property type="component" value="Unassembled WGS sequence"/>
</dbReference>
<evidence type="ECO:0000313" key="1">
    <source>
        <dbReference type="EnsemblPlants" id="PGSC0003DMT400056754"/>
    </source>
</evidence>
<organism evidence="1 2">
    <name type="scientific">Solanum tuberosum</name>
    <name type="common">Potato</name>
    <dbReference type="NCBI Taxonomy" id="4113"/>
    <lineage>
        <taxon>Eukaryota</taxon>
        <taxon>Viridiplantae</taxon>
        <taxon>Streptophyta</taxon>
        <taxon>Embryophyta</taxon>
        <taxon>Tracheophyta</taxon>
        <taxon>Spermatophyta</taxon>
        <taxon>Magnoliopsida</taxon>
        <taxon>eudicotyledons</taxon>
        <taxon>Gunneridae</taxon>
        <taxon>Pentapetalae</taxon>
        <taxon>asterids</taxon>
        <taxon>lamiids</taxon>
        <taxon>Solanales</taxon>
        <taxon>Solanaceae</taxon>
        <taxon>Solanoideae</taxon>
        <taxon>Solaneae</taxon>
        <taxon>Solanum</taxon>
    </lineage>
</organism>
<sequence length="66" mass="7661">MRVKIIVPLLPLFCSSMFRVDRAITKGHKHTNHSGCGLDHEPKNSPKFYLTNLKIDFKCLWMLSVF</sequence>
<reference evidence="2" key="1">
    <citation type="journal article" date="2011" name="Nature">
        <title>Genome sequence and analysis of the tuber crop potato.</title>
        <authorList>
            <consortium name="The Potato Genome Sequencing Consortium"/>
        </authorList>
    </citation>
    <scope>NUCLEOTIDE SEQUENCE [LARGE SCALE GENOMIC DNA]</scope>
    <source>
        <strain evidence="2">cv. DM1-3 516 R44</strain>
    </source>
</reference>
<dbReference type="AlphaFoldDB" id="M1BZV1"/>
<dbReference type="HOGENOM" id="CLU_2836234_0_0_1"/>
<dbReference type="EnsemblPlants" id="PGSC0003DMT400056754">
    <property type="protein sequence ID" value="PGSC0003DMT400056754"/>
    <property type="gene ID" value="PGSC0003DMG400022070"/>
</dbReference>